<dbReference type="EMBL" id="AE017125">
    <property type="protein sequence ID" value="AAP77543.1"/>
    <property type="molecule type" value="Genomic_DNA"/>
</dbReference>
<evidence type="ECO:0000313" key="3">
    <source>
        <dbReference type="Proteomes" id="UP000002495"/>
    </source>
</evidence>
<dbReference type="RefSeq" id="WP_011115786.1">
    <property type="nucleotide sequence ID" value="NC_004917.1"/>
</dbReference>
<keyword evidence="3" id="KW-1185">Reference proteome</keyword>
<dbReference type="KEGG" id="hhe:HH_0946"/>
<sequence length="556" mass="61985">MTKKALYEEVIDEIGTQTSARFGLNIFNLPVNFSFSSYEAYGAAVRATQDTFRAYDKHKNNDKYYGQTFEELDIGQQNIKDSLFNTGNKTYTTDTLADIKKVRDIRASGKDITKLNTEDREKYEDIMANYADEVKNMDFEKLGNLVRKNHNTTDTITLDKNGNIVKTAQLKVIKSTNGLLKDRYLEGDAAVDELKMPFDDYKRHKENLEKMIEKGKNNPENQNAVEKAQKAEKALEKLNANNMCNRLMCENPRITAVATQSIVASGHIAQAGFSDAIIAALATLANGVIWEVKDMFEGSIDTETSILKRIKRLLKRTIEAFQATFGRGAGFGAIDAAVGVVGQIFRSIAGKLKLVWDKIRTALKSIYNGIVSYIKGEVSNLRELLGIILKSLFSAAWVVSTLALEEGLKPILASMAPPLVPFTPVFAIIAGAFAVVVTHRSIDLVLDTLFGVFAARDRAKLRAEEIADIIAQKLPALIEDREKLEELIASTHKERLMSLDSSFADYQKAYQNADDNGIYEGLNRICNLYDSSLSIKDMGDVENILKKPNRTGKLQW</sequence>
<gene>
    <name evidence="2" type="ordered locus">HH_0946</name>
</gene>
<accession>Q7VHM0</accession>
<dbReference type="STRING" id="235279.HH_0946"/>
<dbReference type="AlphaFoldDB" id="Q7VHM0"/>
<evidence type="ECO:0000256" key="1">
    <source>
        <dbReference type="SAM" id="Coils"/>
    </source>
</evidence>
<name>Q7VHM0_HELHP</name>
<dbReference type="OrthoDB" id="5353695at2"/>
<proteinExistence type="predicted"/>
<evidence type="ECO:0000313" key="2">
    <source>
        <dbReference type="EMBL" id="AAP77543.1"/>
    </source>
</evidence>
<protein>
    <submittedName>
        <fullName evidence="2">Uncharacterized protein</fullName>
    </submittedName>
</protein>
<dbReference type="Proteomes" id="UP000002495">
    <property type="component" value="Chromosome"/>
</dbReference>
<dbReference type="HOGENOM" id="CLU_488146_0_0_7"/>
<keyword evidence="1" id="KW-0175">Coiled coil</keyword>
<organism evidence="2 3">
    <name type="scientific">Helicobacter hepaticus (strain ATCC 51449 / 3B1)</name>
    <dbReference type="NCBI Taxonomy" id="235279"/>
    <lineage>
        <taxon>Bacteria</taxon>
        <taxon>Pseudomonadati</taxon>
        <taxon>Campylobacterota</taxon>
        <taxon>Epsilonproteobacteria</taxon>
        <taxon>Campylobacterales</taxon>
        <taxon>Helicobacteraceae</taxon>
        <taxon>Helicobacter</taxon>
    </lineage>
</organism>
<feature type="coiled-coil region" evidence="1">
    <location>
        <begin position="198"/>
        <end position="241"/>
    </location>
</feature>
<reference evidence="2 3" key="1">
    <citation type="journal article" date="2003" name="Proc. Natl. Acad. Sci. U.S.A.">
        <title>The complete genome sequence of the carcinogenic bacterium Helicobacter hepaticus.</title>
        <authorList>
            <person name="Suerbaum S."/>
            <person name="Josenhans C."/>
            <person name="Sterzenbach T."/>
            <person name="Drescher B."/>
            <person name="Brandt P."/>
            <person name="Bell M."/>
            <person name="Droege M."/>
            <person name="Fartmann B."/>
            <person name="Fischer H.-P."/>
            <person name="Ge Z."/>
            <person name="Hoerster A."/>
            <person name="Holland R."/>
            <person name="Klein K."/>
            <person name="Koenig J."/>
            <person name="Macko L."/>
            <person name="Mendz G.L."/>
            <person name="Nyakatura G."/>
            <person name="Schauer D.B."/>
            <person name="Shen Z."/>
            <person name="Weber J."/>
            <person name="Frosch M."/>
            <person name="Fox J.G."/>
        </authorList>
    </citation>
    <scope>NUCLEOTIDE SEQUENCE [LARGE SCALE GENOMIC DNA]</scope>
    <source>
        <strain evidence="3">ATCC 51449 / 3B1</strain>
    </source>
</reference>